<dbReference type="Pfam" id="PF07498">
    <property type="entry name" value="Rho_N"/>
    <property type="match status" value="1"/>
</dbReference>
<keyword evidence="3" id="KW-1185">Reference proteome</keyword>
<evidence type="ECO:0000259" key="1">
    <source>
        <dbReference type="SMART" id="SM00959"/>
    </source>
</evidence>
<sequence length="173" mass="19652">MNNKTVKDLKAMAKERDLKRYSALRKAKLVDLLAQSTEHTLSLHKTVKDLKAMAKERGLERYSALRKAKLVDLLAQSTEHTSSLMDESIPDMGVATLQPVNVEHRAKHVKDNVIDHVPTPQRGLARDESLGDRVVIESSKRSSVWRYIQSSINHCEVTLIFHFPTSLNQKRQS</sequence>
<feature type="domain" description="Rho termination factor-like N-terminal" evidence="1">
    <location>
        <begin position="2"/>
        <end position="40"/>
    </location>
</feature>
<dbReference type="Proteomes" id="UP001164746">
    <property type="component" value="Chromosome 3"/>
</dbReference>
<dbReference type="EMBL" id="CP111014">
    <property type="protein sequence ID" value="WAQ99044.1"/>
    <property type="molecule type" value="Genomic_DNA"/>
</dbReference>
<gene>
    <name evidence="2" type="ORF">MAR_023417</name>
</gene>
<name>A0ABY7DMW8_MYAAR</name>
<reference evidence="2" key="1">
    <citation type="submission" date="2022-11" db="EMBL/GenBank/DDBJ databases">
        <title>Centuries of genome instability and evolution in soft-shell clam transmissible cancer (bioRxiv).</title>
        <authorList>
            <person name="Hart S.F.M."/>
            <person name="Yonemitsu M.A."/>
            <person name="Giersch R.M."/>
            <person name="Beal B.F."/>
            <person name="Arriagada G."/>
            <person name="Davis B.W."/>
            <person name="Ostrander E.A."/>
            <person name="Goff S.P."/>
            <person name="Metzger M.J."/>
        </authorList>
    </citation>
    <scope>NUCLEOTIDE SEQUENCE</scope>
    <source>
        <strain evidence="2">MELC-2E11</strain>
        <tissue evidence="2">Siphon/mantle</tissue>
    </source>
</reference>
<dbReference type="InterPro" id="IPR011112">
    <property type="entry name" value="Rho-like_N"/>
</dbReference>
<evidence type="ECO:0000313" key="2">
    <source>
        <dbReference type="EMBL" id="WAQ99044.1"/>
    </source>
</evidence>
<dbReference type="SMART" id="SM00959">
    <property type="entry name" value="Rho_N"/>
    <property type="match status" value="2"/>
</dbReference>
<accession>A0ABY7DMW8</accession>
<feature type="domain" description="Rho termination factor-like N-terminal" evidence="1">
    <location>
        <begin position="44"/>
        <end position="81"/>
    </location>
</feature>
<protein>
    <recommendedName>
        <fullName evidence="1">Rho termination factor-like N-terminal domain-containing protein</fullName>
    </recommendedName>
</protein>
<organism evidence="2 3">
    <name type="scientific">Mya arenaria</name>
    <name type="common">Soft-shell clam</name>
    <dbReference type="NCBI Taxonomy" id="6604"/>
    <lineage>
        <taxon>Eukaryota</taxon>
        <taxon>Metazoa</taxon>
        <taxon>Spiralia</taxon>
        <taxon>Lophotrochozoa</taxon>
        <taxon>Mollusca</taxon>
        <taxon>Bivalvia</taxon>
        <taxon>Autobranchia</taxon>
        <taxon>Heteroconchia</taxon>
        <taxon>Euheterodonta</taxon>
        <taxon>Imparidentia</taxon>
        <taxon>Neoheterodontei</taxon>
        <taxon>Myida</taxon>
        <taxon>Myoidea</taxon>
        <taxon>Myidae</taxon>
        <taxon>Mya</taxon>
    </lineage>
</organism>
<evidence type="ECO:0000313" key="3">
    <source>
        <dbReference type="Proteomes" id="UP001164746"/>
    </source>
</evidence>
<proteinExistence type="predicted"/>